<accession>A0A931HC15</accession>
<feature type="signal peptide" evidence="1">
    <location>
        <begin position="1"/>
        <end position="17"/>
    </location>
</feature>
<evidence type="ECO:0000313" key="2">
    <source>
        <dbReference type="EMBL" id="MBH0112694.1"/>
    </source>
</evidence>
<proteinExistence type="predicted"/>
<keyword evidence="3" id="KW-1185">Reference proteome</keyword>
<dbReference type="RefSeq" id="WP_197162389.1">
    <property type="nucleotide sequence ID" value="NZ_JADZGI010000001.1"/>
</dbReference>
<evidence type="ECO:0008006" key="4">
    <source>
        <dbReference type="Google" id="ProtNLM"/>
    </source>
</evidence>
<comment type="caution">
    <text evidence="2">The sequence shown here is derived from an EMBL/GenBank/DDBJ whole genome shotgun (WGS) entry which is preliminary data.</text>
</comment>
<gene>
    <name evidence="2" type="ORF">I5E68_06985</name>
</gene>
<reference evidence="2" key="1">
    <citation type="submission" date="2020-11" db="EMBL/GenBank/DDBJ databases">
        <title>Novosphingobium aureum sp. nov., a marine bacterium isolated from sediment of a salt flat.</title>
        <authorList>
            <person name="Yoo Y."/>
            <person name="Kim J.-J."/>
        </authorList>
    </citation>
    <scope>NUCLEOTIDE SEQUENCE</scope>
    <source>
        <strain evidence="2">YJ-S2-02</strain>
    </source>
</reference>
<dbReference type="EMBL" id="JADZGI010000001">
    <property type="protein sequence ID" value="MBH0112694.1"/>
    <property type="molecule type" value="Genomic_DNA"/>
</dbReference>
<organism evidence="2 3">
    <name type="scientific">Novosphingobium aureum</name>
    <dbReference type="NCBI Taxonomy" id="2792964"/>
    <lineage>
        <taxon>Bacteria</taxon>
        <taxon>Pseudomonadati</taxon>
        <taxon>Pseudomonadota</taxon>
        <taxon>Alphaproteobacteria</taxon>
        <taxon>Sphingomonadales</taxon>
        <taxon>Sphingomonadaceae</taxon>
        <taxon>Novosphingobium</taxon>
    </lineage>
</organism>
<sequence>MSLGLSLSLGLSSIALASGGGGGAGGGGSTPAPVEAYDLPYPTDVRLEASLLAPEVDGNDQVTTWPDMMGLADAVAITGGTLPPGGAPKVVTDHAGRTGLLFEGQHALEVQDTLANYTGNNCTVYAVIRYLDAASSTAQSVFGIGRNASGTAPNTLRAFMNHLGSFQANGVAANSQPPFLAHGSKYLVSGNTVLGNERVAGQSRRKMILHAGIQVVAITGGASSTAEIHMNDEYCTGITTMNTGTTATSGGEIGRHAYDPRSSNYGTFILYGLFIQRSKQTTAQIQANIGAMMDAYGVVPIEHQLILDGDSRFADSGPSIMGESKQGYLGPQINYELERQGIRNWRVINHAIGGSTIDKDDGGTGQAIDKGLRQKRDYLNNSMFSGNWTLPGRNVVAVEIWHNDSSQTLNAKYTAPVYGAARADQIYANLIDLVRNDTRSYLALGYEYMAGITLPGSTTMAAGLAQMRGHLRAASFFEDFGGQPGGPYEGKVRRAENPLSMQVTGAWGDYVLDPALSSTDPRLNSQGGIYYADQAHQRAVCQPFMAKCMVDRLLGADPYV</sequence>
<dbReference type="AlphaFoldDB" id="A0A931HC15"/>
<evidence type="ECO:0000256" key="1">
    <source>
        <dbReference type="SAM" id="SignalP"/>
    </source>
</evidence>
<dbReference type="Proteomes" id="UP000617634">
    <property type="component" value="Unassembled WGS sequence"/>
</dbReference>
<feature type="chain" id="PRO_5037403387" description="Alpha/beta hydrolase" evidence="1">
    <location>
        <begin position="18"/>
        <end position="560"/>
    </location>
</feature>
<keyword evidence="1" id="KW-0732">Signal</keyword>
<evidence type="ECO:0000313" key="3">
    <source>
        <dbReference type="Proteomes" id="UP000617634"/>
    </source>
</evidence>
<protein>
    <recommendedName>
        <fullName evidence="4">Alpha/beta hydrolase</fullName>
    </recommendedName>
</protein>
<name>A0A931HC15_9SPHN</name>
<dbReference type="SUPFAM" id="SSF52266">
    <property type="entry name" value="SGNH hydrolase"/>
    <property type="match status" value="1"/>
</dbReference>